<accession>A0AAJ0HLK1</accession>
<evidence type="ECO:0000313" key="2">
    <source>
        <dbReference type="Proteomes" id="UP001275084"/>
    </source>
</evidence>
<protein>
    <submittedName>
        <fullName evidence="1">Uncharacterized protein</fullName>
    </submittedName>
</protein>
<sequence>MLTSGRLAMLFSRVSASFGSTSDPLRTASRAARVLYKCLGALASCSTSLLHDELATDGMATSCFQGSLQVTTCYQASYLRVLCHSVPWNGTLCRRGLAATNATTEFLCTAVASVPDDAWSASTLQDSQVTALQERAQTQPGGCCSATCRPGPHRFVNFCL</sequence>
<name>A0AAJ0HLK1_9PEZI</name>
<dbReference type="Proteomes" id="UP001275084">
    <property type="component" value="Unassembled WGS sequence"/>
</dbReference>
<keyword evidence="2" id="KW-1185">Reference proteome</keyword>
<reference evidence="1" key="2">
    <citation type="submission" date="2023-06" db="EMBL/GenBank/DDBJ databases">
        <authorList>
            <consortium name="Lawrence Berkeley National Laboratory"/>
            <person name="Haridas S."/>
            <person name="Hensen N."/>
            <person name="Bonometti L."/>
            <person name="Westerberg I."/>
            <person name="Brannstrom I.O."/>
            <person name="Guillou S."/>
            <person name="Cros-Aarteil S."/>
            <person name="Calhoun S."/>
            <person name="Kuo A."/>
            <person name="Mondo S."/>
            <person name="Pangilinan J."/>
            <person name="Riley R."/>
            <person name="Labutti K."/>
            <person name="Andreopoulos B."/>
            <person name="Lipzen A."/>
            <person name="Chen C."/>
            <person name="Yanf M."/>
            <person name="Daum C."/>
            <person name="Ng V."/>
            <person name="Clum A."/>
            <person name="Steindorff A."/>
            <person name="Ohm R."/>
            <person name="Martin F."/>
            <person name="Silar P."/>
            <person name="Natvig D."/>
            <person name="Lalanne C."/>
            <person name="Gautier V."/>
            <person name="Ament-Velasquez S.L."/>
            <person name="Kruys A."/>
            <person name="Hutchinson M.I."/>
            <person name="Powell A.J."/>
            <person name="Barry K."/>
            <person name="Miller A.N."/>
            <person name="Grigoriev I.V."/>
            <person name="Debuchy R."/>
            <person name="Gladieux P."/>
            <person name="Thoren M.H."/>
            <person name="Johannesson H."/>
        </authorList>
    </citation>
    <scope>NUCLEOTIDE SEQUENCE</scope>
    <source>
        <strain evidence="1">CBS 955.72</strain>
    </source>
</reference>
<reference evidence="1" key="1">
    <citation type="journal article" date="2023" name="Mol. Phylogenet. Evol.">
        <title>Genome-scale phylogeny and comparative genomics of the fungal order Sordariales.</title>
        <authorList>
            <person name="Hensen N."/>
            <person name="Bonometti L."/>
            <person name="Westerberg I."/>
            <person name="Brannstrom I.O."/>
            <person name="Guillou S."/>
            <person name="Cros-Aarteil S."/>
            <person name="Calhoun S."/>
            <person name="Haridas S."/>
            <person name="Kuo A."/>
            <person name="Mondo S."/>
            <person name="Pangilinan J."/>
            <person name="Riley R."/>
            <person name="LaButti K."/>
            <person name="Andreopoulos B."/>
            <person name="Lipzen A."/>
            <person name="Chen C."/>
            <person name="Yan M."/>
            <person name="Daum C."/>
            <person name="Ng V."/>
            <person name="Clum A."/>
            <person name="Steindorff A."/>
            <person name="Ohm R.A."/>
            <person name="Martin F."/>
            <person name="Silar P."/>
            <person name="Natvig D.O."/>
            <person name="Lalanne C."/>
            <person name="Gautier V."/>
            <person name="Ament-Velasquez S.L."/>
            <person name="Kruys A."/>
            <person name="Hutchinson M.I."/>
            <person name="Powell A.J."/>
            <person name="Barry K."/>
            <person name="Miller A.N."/>
            <person name="Grigoriev I.V."/>
            <person name="Debuchy R."/>
            <person name="Gladieux P."/>
            <person name="Hiltunen Thoren M."/>
            <person name="Johannesson H."/>
        </authorList>
    </citation>
    <scope>NUCLEOTIDE SEQUENCE</scope>
    <source>
        <strain evidence="1">CBS 955.72</strain>
    </source>
</reference>
<dbReference type="EMBL" id="JAUIQD010000003">
    <property type="protein sequence ID" value="KAK3357122.1"/>
    <property type="molecule type" value="Genomic_DNA"/>
</dbReference>
<comment type="caution">
    <text evidence="1">The sequence shown here is derived from an EMBL/GenBank/DDBJ whole genome shotgun (WGS) entry which is preliminary data.</text>
</comment>
<gene>
    <name evidence="1" type="ORF">B0T25DRAFT_148081</name>
</gene>
<organism evidence="1 2">
    <name type="scientific">Lasiosphaeria hispida</name>
    <dbReference type="NCBI Taxonomy" id="260671"/>
    <lineage>
        <taxon>Eukaryota</taxon>
        <taxon>Fungi</taxon>
        <taxon>Dikarya</taxon>
        <taxon>Ascomycota</taxon>
        <taxon>Pezizomycotina</taxon>
        <taxon>Sordariomycetes</taxon>
        <taxon>Sordariomycetidae</taxon>
        <taxon>Sordariales</taxon>
        <taxon>Lasiosphaeriaceae</taxon>
        <taxon>Lasiosphaeria</taxon>
    </lineage>
</organism>
<evidence type="ECO:0000313" key="1">
    <source>
        <dbReference type="EMBL" id="KAK3357122.1"/>
    </source>
</evidence>
<dbReference type="AlphaFoldDB" id="A0AAJ0HLK1"/>
<proteinExistence type="predicted"/>